<dbReference type="EMBL" id="PFAN01000077">
    <property type="protein sequence ID" value="PIR94927.1"/>
    <property type="molecule type" value="Genomic_DNA"/>
</dbReference>
<dbReference type="AlphaFoldDB" id="A0A2H0V746"/>
<feature type="non-terminal residue" evidence="1">
    <location>
        <position position="67"/>
    </location>
</feature>
<organism evidence="1 2">
    <name type="scientific">Candidatus Falkowbacteria bacterium CG10_big_fil_rev_8_21_14_0_10_37_6</name>
    <dbReference type="NCBI Taxonomy" id="1974563"/>
    <lineage>
        <taxon>Bacteria</taxon>
        <taxon>Candidatus Falkowiibacteriota</taxon>
    </lineage>
</organism>
<gene>
    <name evidence="1" type="ORF">COT95_01490</name>
</gene>
<dbReference type="Proteomes" id="UP000228614">
    <property type="component" value="Unassembled WGS sequence"/>
</dbReference>
<reference evidence="2" key="1">
    <citation type="submission" date="2017-09" db="EMBL/GenBank/DDBJ databases">
        <title>Depth-based differentiation of microbial function through sediment-hosted aquifers and enrichment of novel symbionts in the deep terrestrial subsurface.</title>
        <authorList>
            <person name="Probst A.J."/>
            <person name="Ladd B."/>
            <person name="Jarett J.K."/>
            <person name="Geller-Mcgrath D.E."/>
            <person name="Sieber C.M.K."/>
            <person name="Emerson J.B."/>
            <person name="Anantharaman K."/>
            <person name="Thomas B.C."/>
            <person name="Malmstrom R."/>
            <person name="Stieglmeier M."/>
            <person name="Klingl A."/>
            <person name="Woyke T."/>
            <person name="Ryan C.M."/>
            <person name="Banfield J.F."/>
        </authorList>
    </citation>
    <scope>NUCLEOTIDE SEQUENCE [LARGE SCALE GENOMIC DNA]</scope>
</reference>
<proteinExistence type="predicted"/>
<evidence type="ECO:0000313" key="2">
    <source>
        <dbReference type="Proteomes" id="UP000228614"/>
    </source>
</evidence>
<sequence>MNLKDLKNKKICILGLGMENCALLNFLLKQKINSDITICDARSKKQICDYDCNIKKNDCKIIKWRLG</sequence>
<dbReference type="Gene3D" id="3.40.50.720">
    <property type="entry name" value="NAD(P)-binding Rossmann-like Domain"/>
    <property type="match status" value="1"/>
</dbReference>
<protein>
    <submittedName>
        <fullName evidence="1">Uncharacterized protein</fullName>
    </submittedName>
</protein>
<comment type="caution">
    <text evidence="1">The sequence shown here is derived from an EMBL/GenBank/DDBJ whole genome shotgun (WGS) entry which is preliminary data.</text>
</comment>
<evidence type="ECO:0000313" key="1">
    <source>
        <dbReference type="EMBL" id="PIR94927.1"/>
    </source>
</evidence>
<accession>A0A2H0V746</accession>
<name>A0A2H0V746_9BACT</name>